<evidence type="ECO:0000313" key="3">
    <source>
        <dbReference type="Proteomes" id="UP000542342"/>
    </source>
</evidence>
<evidence type="ECO:0000313" key="2">
    <source>
        <dbReference type="EMBL" id="MBA2225883.1"/>
    </source>
</evidence>
<keyword evidence="1" id="KW-0812">Transmembrane</keyword>
<sequence length="204" mass="22799">MMPEVNAMGWVGVVFRLGGCASVLGWVLMIEAIGTGAEATSEDSAQKPVVVKVGKLSAVAPEAWKNEKPSNRLRSYQFRLPGGSGLPDAEIAIYPESHPSPEKNFPRWQAQFVPPEGKTLSDISRVGVWELPAAKAHYLDIQGTWKYRERPKDPSSKEMILENYRAIWVIVVEKDEATHIRFSGPAPVVEKHYKSFEQWIKALK</sequence>
<feature type="transmembrane region" description="Helical" evidence="1">
    <location>
        <begin position="7"/>
        <end position="29"/>
    </location>
</feature>
<accession>A0A7V8VD58</accession>
<keyword evidence="1" id="KW-1133">Transmembrane helix</keyword>
<evidence type="ECO:0000256" key="1">
    <source>
        <dbReference type="SAM" id="Phobius"/>
    </source>
</evidence>
<gene>
    <name evidence="2" type="ORF">H0921_06860</name>
</gene>
<dbReference type="AlphaFoldDB" id="A0A7V8VD58"/>
<organism evidence="2 3">
    <name type="scientific">Thermogemmata fonticola</name>
    <dbReference type="NCBI Taxonomy" id="2755323"/>
    <lineage>
        <taxon>Bacteria</taxon>
        <taxon>Pseudomonadati</taxon>
        <taxon>Planctomycetota</taxon>
        <taxon>Planctomycetia</taxon>
        <taxon>Gemmatales</taxon>
        <taxon>Gemmataceae</taxon>
        <taxon>Thermogemmata</taxon>
    </lineage>
</organism>
<proteinExistence type="predicted"/>
<comment type="caution">
    <text evidence="2">The sequence shown here is derived from an EMBL/GenBank/DDBJ whole genome shotgun (WGS) entry which is preliminary data.</text>
</comment>
<dbReference type="RefSeq" id="WP_194537315.1">
    <property type="nucleotide sequence ID" value="NZ_JACEFB010000003.1"/>
</dbReference>
<name>A0A7V8VD58_9BACT</name>
<keyword evidence="1" id="KW-0472">Membrane</keyword>
<dbReference type="EMBL" id="JACEFB010000003">
    <property type="protein sequence ID" value="MBA2225883.1"/>
    <property type="molecule type" value="Genomic_DNA"/>
</dbReference>
<protein>
    <submittedName>
        <fullName evidence="2">Uncharacterized protein</fullName>
    </submittedName>
</protein>
<dbReference type="Proteomes" id="UP000542342">
    <property type="component" value="Unassembled WGS sequence"/>
</dbReference>
<keyword evidence="3" id="KW-1185">Reference proteome</keyword>
<reference evidence="2 3" key="1">
    <citation type="submission" date="2020-07" db="EMBL/GenBank/DDBJ databases">
        <title>Thermogemmata thermophila gen. nov., sp. nov., a novel moderate thermophilic planctomycete from a Kamchatka hot spring.</title>
        <authorList>
            <person name="Elcheninov A.G."/>
            <person name="Podosokorskaya O.A."/>
            <person name="Kovaleva O.L."/>
            <person name="Novikov A."/>
            <person name="Bonch-Osmolovskaya E.A."/>
            <person name="Toshchakov S.V."/>
            <person name="Kublanov I.V."/>
        </authorList>
    </citation>
    <scope>NUCLEOTIDE SEQUENCE [LARGE SCALE GENOMIC DNA]</scope>
    <source>
        <strain evidence="2 3">2918</strain>
    </source>
</reference>